<accession>X0WA65</accession>
<evidence type="ECO:0000313" key="1">
    <source>
        <dbReference type="EMBL" id="GAG27854.1"/>
    </source>
</evidence>
<gene>
    <name evidence="1" type="ORF">S01H1_48415</name>
</gene>
<dbReference type="EMBL" id="BARS01031092">
    <property type="protein sequence ID" value="GAG27854.1"/>
    <property type="molecule type" value="Genomic_DNA"/>
</dbReference>
<organism evidence="1">
    <name type="scientific">marine sediment metagenome</name>
    <dbReference type="NCBI Taxonomy" id="412755"/>
    <lineage>
        <taxon>unclassified sequences</taxon>
        <taxon>metagenomes</taxon>
        <taxon>ecological metagenomes</taxon>
    </lineage>
</organism>
<protein>
    <submittedName>
        <fullName evidence="1">Uncharacterized protein</fullName>
    </submittedName>
</protein>
<comment type="caution">
    <text evidence="1">The sequence shown here is derived from an EMBL/GenBank/DDBJ whole genome shotgun (WGS) entry which is preliminary data.</text>
</comment>
<name>X0WA65_9ZZZZ</name>
<reference evidence="1" key="1">
    <citation type="journal article" date="2014" name="Front. Microbiol.">
        <title>High frequency of phylogenetically diverse reductive dehalogenase-homologous genes in deep subseafloor sedimentary metagenomes.</title>
        <authorList>
            <person name="Kawai M."/>
            <person name="Futagami T."/>
            <person name="Toyoda A."/>
            <person name="Takaki Y."/>
            <person name="Nishi S."/>
            <person name="Hori S."/>
            <person name="Arai W."/>
            <person name="Tsubouchi T."/>
            <person name="Morono Y."/>
            <person name="Uchiyama I."/>
            <person name="Ito T."/>
            <person name="Fujiyama A."/>
            <person name="Inagaki F."/>
            <person name="Takami H."/>
        </authorList>
    </citation>
    <scope>NUCLEOTIDE SEQUENCE</scope>
    <source>
        <strain evidence="1">Expedition CK06-06</strain>
    </source>
</reference>
<proteinExistence type="predicted"/>
<feature type="non-terminal residue" evidence="1">
    <location>
        <position position="190"/>
    </location>
</feature>
<sequence>MNEPTTGVALREEELVPLRMDEAAIENVKHNVSMMESAIRSVLEVDIDYGTVPGIHQPFLFDPGASKVRDFFDTYPKHVVLLHTVEDGMITIMMEASLIHRKTGRIVASGVGSCSMEESKYKYRWVDNPEDYGYEKDACRKKVKDGRNGKYTTYRILNPDISDLGNTITKLAAKRAEVDATQNLPGVSTA</sequence>
<dbReference type="AlphaFoldDB" id="X0WA65"/>